<reference evidence="14 15" key="1">
    <citation type="submission" date="2016-09" db="EMBL/GenBank/DDBJ databases">
        <title>Rhizobium sp. nov., a novel species isolated from the rice rhizosphere.</title>
        <authorList>
            <person name="Zhao J."/>
            <person name="Zhang X."/>
        </authorList>
    </citation>
    <scope>NUCLEOTIDE SEQUENCE [LARGE SCALE GENOMIC DNA]</scope>
    <source>
        <strain evidence="14 15">MH17</strain>
    </source>
</reference>
<dbReference type="HAMAP" id="MF_00185">
    <property type="entry name" value="IPP_trans"/>
    <property type="match status" value="1"/>
</dbReference>
<feature type="binding site" evidence="10">
    <location>
        <begin position="20"/>
        <end position="27"/>
    </location>
    <ligand>
        <name>ATP</name>
        <dbReference type="ChEBI" id="CHEBI:30616"/>
    </ligand>
</feature>
<evidence type="ECO:0000256" key="3">
    <source>
        <dbReference type="ARBA" id="ARBA00005842"/>
    </source>
</evidence>
<comment type="subunit">
    <text evidence="10">Monomer.</text>
</comment>
<evidence type="ECO:0000256" key="5">
    <source>
        <dbReference type="ARBA" id="ARBA00022694"/>
    </source>
</evidence>
<dbReference type="RefSeq" id="WP_075633586.1">
    <property type="nucleotide sequence ID" value="NZ_MKIO01000021.1"/>
</dbReference>
<organism evidence="14 15">
    <name type="scientific">Xaviernesmea rhizosphaerae</name>
    <dbReference type="NCBI Taxonomy" id="1672749"/>
    <lineage>
        <taxon>Bacteria</taxon>
        <taxon>Pseudomonadati</taxon>
        <taxon>Pseudomonadota</taxon>
        <taxon>Alphaproteobacteria</taxon>
        <taxon>Hyphomicrobiales</taxon>
        <taxon>Rhizobiaceae</taxon>
        <taxon>Rhizobium/Agrobacterium group</taxon>
        <taxon>Xaviernesmea</taxon>
    </lineage>
</organism>
<evidence type="ECO:0000256" key="9">
    <source>
        <dbReference type="ARBA" id="ARBA00049563"/>
    </source>
</evidence>
<evidence type="ECO:0000256" key="13">
    <source>
        <dbReference type="RuleBase" id="RU003785"/>
    </source>
</evidence>
<gene>
    <name evidence="10" type="primary">miaA</name>
    <name evidence="14" type="ORF">BJF92_10740</name>
</gene>
<dbReference type="Proteomes" id="UP000186143">
    <property type="component" value="Unassembled WGS sequence"/>
</dbReference>
<evidence type="ECO:0000256" key="6">
    <source>
        <dbReference type="ARBA" id="ARBA00022741"/>
    </source>
</evidence>
<feature type="site" description="Interaction with substrate tRNA" evidence="10">
    <location>
        <position position="133"/>
    </location>
</feature>
<comment type="function">
    <text evidence="2 10 12">Catalyzes the transfer of a dimethylallyl group onto the adenine at position 37 in tRNAs that read codons beginning with uridine, leading to the formation of N6-(dimethylallyl)adenosine (i(6)A).</text>
</comment>
<dbReference type="PANTHER" id="PTHR11088">
    <property type="entry name" value="TRNA DIMETHYLALLYLTRANSFERASE"/>
    <property type="match status" value="1"/>
</dbReference>
<keyword evidence="6 10" id="KW-0547">Nucleotide-binding</keyword>
<keyword evidence="7 10" id="KW-0067">ATP-binding</keyword>
<feature type="region of interest" description="Interaction with substrate tRNA" evidence="10">
    <location>
        <begin position="169"/>
        <end position="173"/>
    </location>
</feature>
<feature type="region of interest" description="Interaction with substrate tRNA" evidence="10">
    <location>
        <begin position="45"/>
        <end position="48"/>
    </location>
</feature>
<dbReference type="GO" id="GO:0005524">
    <property type="term" value="F:ATP binding"/>
    <property type="evidence" value="ECO:0007669"/>
    <property type="project" value="UniProtKB-UniRule"/>
</dbReference>
<dbReference type="Gene3D" id="3.40.50.300">
    <property type="entry name" value="P-loop containing nucleotide triphosphate hydrolases"/>
    <property type="match status" value="1"/>
</dbReference>
<feature type="site" description="Interaction with substrate tRNA" evidence="10">
    <location>
        <position position="111"/>
    </location>
</feature>
<comment type="catalytic activity">
    <reaction evidence="9 10 11">
        <text>adenosine(37) in tRNA + dimethylallyl diphosphate = N(6)-dimethylallyladenosine(37) in tRNA + diphosphate</text>
        <dbReference type="Rhea" id="RHEA:26482"/>
        <dbReference type="Rhea" id="RHEA-COMP:10162"/>
        <dbReference type="Rhea" id="RHEA-COMP:10375"/>
        <dbReference type="ChEBI" id="CHEBI:33019"/>
        <dbReference type="ChEBI" id="CHEBI:57623"/>
        <dbReference type="ChEBI" id="CHEBI:74411"/>
        <dbReference type="ChEBI" id="CHEBI:74415"/>
        <dbReference type="EC" id="2.5.1.75"/>
    </reaction>
</comment>
<proteinExistence type="inferred from homology"/>
<sequence>MMQNLEKRNGRTIDAILITGPTASGKSALALDLARRHGGVVVNADSMQVYDILQVLTARPSLEDMEGIDHRLYGHVPPQAAYSTGDWLREAVALLACLEKEGRLPVFVGGTGLYFKALTGGLAEMPAVPAPVRERLRARLAEEGAPALHAELAEKDPQGAALLKLNDGQRIVRALEIIAVSGRSIQDWQAAGGPIAIAPDKALKIVVQPDRALLAERIDRRFATMFEAGAVEEVEALLALRLPPAMPAMKAIGVPQIAAMLEGDMTPAQVIETSAAATRQYAKRQMTWFRNQLDESWIRLDPADGAAKDVIGATSAL</sequence>
<accession>A0A1Q9AMD5</accession>
<keyword evidence="5 10" id="KW-0819">tRNA processing</keyword>
<evidence type="ECO:0000256" key="4">
    <source>
        <dbReference type="ARBA" id="ARBA00022679"/>
    </source>
</evidence>
<dbReference type="EC" id="2.5.1.75" evidence="10"/>
<dbReference type="EMBL" id="MKIO01000021">
    <property type="protein sequence ID" value="OLP56570.1"/>
    <property type="molecule type" value="Genomic_DNA"/>
</dbReference>
<dbReference type="Gene3D" id="1.10.20.140">
    <property type="match status" value="1"/>
</dbReference>
<dbReference type="InterPro" id="IPR039657">
    <property type="entry name" value="Dimethylallyltransferase"/>
</dbReference>
<comment type="cofactor">
    <cofactor evidence="1 10">
        <name>Mg(2+)</name>
        <dbReference type="ChEBI" id="CHEBI:18420"/>
    </cofactor>
</comment>
<keyword evidence="4 10" id="KW-0808">Transferase</keyword>
<dbReference type="InterPro" id="IPR027417">
    <property type="entry name" value="P-loop_NTPase"/>
</dbReference>
<evidence type="ECO:0000256" key="11">
    <source>
        <dbReference type="RuleBase" id="RU003783"/>
    </source>
</evidence>
<comment type="caution">
    <text evidence="14">The sequence shown here is derived from an EMBL/GenBank/DDBJ whole genome shotgun (WGS) entry which is preliminary data.</text>
</comment>
<dbReference type="Pfam" id="PF01715">
    <property type="entry name" value="IPPT"/>
    <property type="match status" value="1"/>
</dbReference>
<evidence type="ECO:0000256" key="2">
    <source>
        <dbReference type="ARBA" id="ARBA00003213"/>
    </source>
</evidence>
<feature type="binding site" evidence="10">
    <location>
        <begin position="22"/>
        <end position="27"/>
    </location>
    <ligand>
        <name>substrate</name>
    </ligand>
</feature>
<comment type="similarity">
    <text evidence="3 10 13">Belongs to the IPP transferase family.</text>
</comment>
<protein>
    <recommendedName>
        <fullName evidence="10">tRNA dimethylallyltransferase</fullName>
        <ecNumber evidence="10">2.5.1.75</ecNumber>
    </recommendedName>
    <alternativeName>
        <fullName evidence="10">Dimethylallyl diphosphate:tRNA dimethylallyltransferase</fullName>
        <shortName evidence="10">DMAPP:tRNA dimethylallyltransferase</shortName>
        <shortName evidence="10">DMATase</shortName>
    </alternativeName>
    <alternativeName>
        <fullName evidence="10">Isopentenyl-diphosphate:tRNA isopentenyltransferase</fullName>
        <shortName evidence="10">IPP transferase</shortName>
        <shortName evidence="10">IPPT</shortName>
        <shortName evidence="10">IPTase</shortName>
    </alternativeName>
</protein>
<dbReference type="AlphaFoldDB" id="A0A1Q9AMD5"/>
<evidence type="ECO:0000256" key="12">
    <source>
        <dbReference type="RuleBase" id="RU003784"/>
    </source>
</evidence>
<evidence type="ECO:0000256" key="7">
    <source>
        <dbReference type="ARBA" id="ARBA00022840"/>
    </source>
</evidence>
<evidence type="ECO:0000313" key="15">
    <source>
        <dbReference type="Proteomes" id="UP000186143"/>
    </source>
</evidence>
<dbReference type="NCBIfam" id="TIGR00174">
    <property type="entry name" value="miaA"/>
    <property type="match status" value="1"/>
</dbReference>
<dbReference type="STRING" id="1672749.BJF92_10740"/>
<evidence type="ECO:0000313" key="14">
    <source>
        <dbReference type="EMBL" id="OLP56570.1"/>
    </source>
</evidence>
<dbReference type="GO" id="GO:0052381">
    <property type="term" value="F:tRNA dimethylallyltransferase activity"/>
    <property type="evidence" value="ECO:0007669"/>
    <property type="project" value="UniProtKB-UniRule"/>
</dbReference>
<dbReference type="InterPro" id="IPR018022">
    <property type="entry name" value="IPT"/>
</dbReference>
<dbReference type="GO" id="GO:0006400">
    <property type="term" value="P:tRNA modification"/>
    <property type="evidence" value="ECO:0007669"/>
    <property type="project" value="TreeGrafter"/>
</dbReference>
<name>A0A1Q9AMD5_9HYPH</name>
<keyword evidence="8 10" id="KW-0460">Magnesium</keyword>
<dbReference type="SUPFAM" id="SSF52540">
    <property type="entry name" value="P-loop containing nucleoside triphosphate hydrolases"/>
    <property type="match status" value="2"/>
</dbReference>
<comment type="caution">
    <text evidence="10">Lacks conserved residue(s) required for the propagation of feature annotation.</text>
</comment>
<evidence type="ECO:0000256" key="10">
    <source>
        <dbReference type="HAMAP-Rule" id="MF_00185"/>
    </source>
</evidence>
<evidence type="ECO:0000256" key="8">
    <source>
        <dbReference type="ARBA" id="ARBA00022842"/>
    </source>
</evidence>
<dbReference type="PANTHER" id="PTHR11088:SF60">
    <property type="entry name" value="TRNA DIMETHYLALLYLTRANSFERASE"/>
    <property type="match status" value="1"/>
</dbReference>
<dbReference type="OrthoDB" id="9776390at2"/>
<evidence type="ECO:0000256" key="1">
    <source>
        <dbReference type="ARBA" id="ARBA00001946"/>
    </source>
</evidence>